<keyword evidence="10" id="KW-1185">Reference proteome</keyword>
<keyword evidence="7 8" id="KW-0472">Membrane</keyword>
<dbReference type="Pfam" id="PF01032">
    <property type="entry name" value="FecCD"/>
    <property type="match status" value="1"/>
</dbReference>
<feature type="transmembrane region" description="Helical" evidence="8">
    <location>
        <begin position="28"/>
        <end position="50"/>
    </location>
</feature>
<evidence type="ECO:0000256" key="3">
    <source>
        <dbReference type="ARBA" id="ARBA00022448"/>
    </source>
</evidence>
<keyword evidence="4" id="KW-1003">Cell membrane</keyword>
<feature type="transmembrane region" description="Helical" evidence="8">
    <location>
        <begin position="289"/>
        <end position="309"/>
    </location>
</feature>
<dbReference type="CDD" id="cd06550">
    <property type="entry name" value="TM_ABC_iron-siderophores_like"/>
    <property type="match status" value="1"/>
</dbReference>
<evidence type="ECO:0000256" key="8">
    <source>
        <dbReference type="SAM" id="Phobius"/>
    </source>
</evidence>
<dbReference type="AlphaFoldDB" id="A0A934MAG1"/>
<dbReference type="InterPro" id="IPR000522">
    <property type="entry name" value="ABC_transptr_permease_BtuC"/>
</dbReference>
<feature type="transmembrane region" description="Helical" evidence="8">
    <location>
        <begin position="315"/>
        <end position="336"/>
    </location>
</feature>
<dbReference type="PANTHER" id="PTHR30472">
    <property type="entry name" value="FERRIC ENTEROBACTIN TRANSPORT SYSTEM PERMEASE PROTEIN"/>
    <property type="match status" value="1"/>
</dbReference>
<dbReference type="InterPro" id="IPR037294">
    <property type="entry name" value="ABC_BtuC-like"/>
</dbReference>
<evidence type="ECO:0000256" key="7">
    <source>
        <dbReference type="ARBA" id="ARBA00023136"/>
    </source>
</evidence>
<comment type="subcellular location">
    <subcellularLocation>
        <location evidence="1">Cell membrane</location>
        <topology evidence="1">Multi-pass membrane protein</topology>
    </subcellularLocation>
</comment>
<dbReference type="EMBL" id="JAEIOS010000011">
    <property type="protein sequence ID" value="MBI8989033.1"/>
    <property type="molecule type" value="Genomic_DNA"/>
</dbReference>
<dbReference type="GO" id="GO:0033214">
    <property type="term" value="P:siderophore-iron import into cell"/>
    <property type="evidence" value="ECO:0007669"/>
    <property type="project" value="TreeGrafter"/>
</dbReference>
<reference evidence="9" key="1">
    <citation type="submission" date="2020-12" db="EMBL/GenBank/DDBJ databases">
        <title>Genome public.</title>
        <authorList>
            <person name="Sun Q."/>
        </authorList>
    </citation>
    <scope>NUCLEOTIDE SEQUENCE</scope>
    <source>
        <strain evidence="9">CCM 8863</strain>
    </source>
</reference>
<evidence type="ECO:0000256" key="1">
    <source>
        <dbReference type="ARBA" id="ARBA00004651"/>
    </source>
</evidence>
<evidence type="ECO:0000256" key="4">
    <source>
        <dbReference type="ARBA" id="ARBA00022475"/>
    </source>
</evidence>
<evidence type="ECO:0000313" key="10">
    <source>
        <dbReference type="Proteomes" id="UP000645966"/>
    </source>
</evidence>
<feature type="transmembrane region" description="Helical" evidence="8">
    <location>
        <begin position="157"/>
        <end position="176"/>
    </location>
</feature>
<feature type="transmembrane region" description="Helical" evidence="8">
    <location>
        <begin position="96"/>
        <end position="115"/>
    </location>
</feature>
<proteinExistence type="inferred from homology"/>
<dbReference type="Proteomes" id="UP000645966">
    <property type="component" value="Unassembled WGS sequence"/>
</dbReference>
<keyword evidence="6 8" id="KW-1133">Transmembrane helix</keyword>
<organism evidence="9 10">
    <name type="scientific">Corynebacterium meridianum</name>
    <dbReference type="NCBI Taxonomy" id="2765363"/>
    <lineage>
        <taxon>Bacteria</taxon>
        <taxon>Bacillati</taxon>
        <taxon>Actinomycetota</taxon>
        <taxon>Actinomycetes</taxon>
        <taxon>Mycobacteriales</taxon>
        <taxon>Corynebacteriaceae</taxon>
        <taxon>Corynebacterium</taxon>
    </lineage>
</organism>
<feature type="transmembrane region" description="Helical" evidence="8">
    <location>
        <begin position="62"/>
        <end position="84"/>
    </location>
</feature>
<comment type="caution">
    <text evidence="9">The sequence shown here is derived from an EMBL/GenBank/DDBJ whole genome shotgun (WGS) entry which is preliminary data.</text>
</comment>
<evidence type="ECO:0000256" key="5">
    <source>
        <dbReference type="ARBA" id="ARBA00022692"/>
    </source>
</evidence>
<dbReference type="GO" id="GO:0022857">
    <property type="term" value="F:transmembrane transporter activity"/>
    <property type="evidence" value="ECO:0007669"/>
    <property type="project" value="InterPro"/>
</dbReference>
<dbReference type="PANTHER" id="PTHR30472:SF19">
    <property type="entry name" value="PETROBACTIN IMPORT SYSTEM PERMEASE PROTEIN YCLO"/>
    <property type="match status" value="1"/>
</dbReference>
<accession>A0A934MAG1</accession>
<sequence length="343" mass="37433">MPVSAAETASPNSLAEARRARRRRADRFRTLLVTGLVLLSVLGVVFFLTWDLPSAWMFAFKLRFSTVAGLVIVGVAIGASTVVFQTITANRILTPALMGFDSLYLLIQTIIVYWLGSLYFSTVPSAAMFLVNTVIMVGFSLLLFGTVFAGGRTSIDLLLLIGIVVGVFFRSLSALLQRMLDPGEYQVLQDVFFATFSVVDKNLLPWAGLVTLVCVGIFLRRRRQLDVLLLGRDTAVSLGVNHRREVITALVLCSVLVSVSTSLVGPVTFFGLLVANLAYLLVRSDRHGWTIPVASALGVVFLVVGQWVLGRLFSFDTSLSVIIEFAGGMLFLYLLLSKKGLGR</sequence>
<evidence type="ECO:0000256" key="2">
    <source>
        <dbReference type="ARBA" id="ARBA00007935"/>
    </source>
</evidence>
<feature type="transmembrane region" description="Helical" evidence="8">
    <location>
        <begin position="203"/>
        <end position="219"/>
    </location>
</feature>
<gene>
    <name evidence="9" type="ORF">JDV75_04585</name>
</gene>
<dbReference type="GO" id="GO:0005886">
    <property type="term" value="C:plasma membrane"/>
    <property type="evidence" value="ECO:0007669"/>
    <property type="project" value="UniProtKB-SubCell"/>
</dbReference>
<evidence type="ECO:0000313" key="9">
    <source>
        <dbReference type="EMBL" id="MBI8989033.1"/>
    </source>
</evidence>
<protein>
    <submittedName>
        <fullName evidence="9">Iron chelate uptake ABC transporter family permease subunit</fullName>
    </submittedName>
</protein>
<dbReference type="Gene3D" id="1.10.3470.10">
    <property type="entry name" value="ABC transporter involved in vitamin B12 uptake, BtuC"/>
    <property type="match status" value="1"/>
</dbReference>
<comment type="similarity">
    <text evidence="2">Belongs to the binding-protein-dependent transport system permease family. FecCD subfamily.</text>
</comment>
<feature type="transmembrane region" description="Helical" evidence="8">
    <location>
        <begin position="127"/>
        <end position="150"/>
    </location>
</feature>
<name>A0A934MAG1_9CORY</name>
<keyword evidence="3" id="KW-0813">Transport</keyword>
<evidence type="ECO:0000256" key="6">
    <source>
        <dbReference type="ARBA" id="ARBA00022989"/>
    </source>
</evidence>
<keyword evidence="5 8" id="KW-0812">Transmembrane</keyword>
<dbReference type="SUPFAM" id="SSF81345">
    <property type="entry name" value="ABC transporter involved in vitamin B12 uptake, BtuC"/>
    <property type="match status" value="1"/>
</dbReference>